<dbReference type="EMBL" id="BK032823">
    <property type="protein sequence ID" value="DAF62395.1"/>
    <property type="molecule type" value="Genomic_DNA"/>
</dbReference>
<accession>A0A8S5TH75</accession>
<reference evidence="1" key="1">
    <citation type="journal article" date="2021" name="Proc. Natl. Acad. Sci. U.S.A.">
        <title>A Catalog of Tens of Thousands of Viruses from Human Metagenomes Reveals Hidden Associations with Chronic Diseases.</title>
        <authorList>
            <person name="Tisza M.J."/>
            <person name="Buck C.B."/>
        </authorList>
    </citation>
    <scope>NUCLEOTIDE SEQUENCE</scope>
    <source>
        <strain evidence="1">CtIty1</strain>
    </source>
</reference>
<proteinExistence type="predicted"/>
<protein>
    <submittedName>
        <fullName evidence="1">Uncharacterized protein</fullName>
    </submittedName>
</protein>
<sequence length="655" mass="72789">MFELYKVNAPVLIKSRPSASSTTVNSIDKGKTIEVVSEEDGWLKTISGRYVLNSNRLTKMADVDEEILKQKIFRLNLQAFAGSDKQNNDDQDINLEGTVVKINSDAKKDINGQDIPDSAKTDNSTFRVSSVDPSGYVNIKDSDGKTYRVALGAFSYKNKDGKFKDVDINKVSNELQYKDFMNDIKAFKEGFTSAFNAIDNFITNMNKMTIKNIRTVFGMPYQFMPICDNRIDNTNNDAAFGRKFAQKIVGRAPIMVLQAGVANFLQGYEGDKKAKIQKEIVSAISSNHGEVKESDVNKLVNQSGRYYNFKATPEDYFFAVNQMCRSVASLLNINDVEIEYGANGEKNKLGNFDWGLASQHPFAGYHRGSVSFYINSETQVQESFSNSTTQSQLASKINQVSDMAREVNFLLGGASGLMNTAAIKPEADLEKGSSDTSSMSGILGSMWKHVNTMMAGGKMFFPEIWADSSFMRSYDITIKLDSPDCDVLSLYLNIFVPLCHILGFVMPRSAGDNTYVSPFLIRAFYKSMFHVDMGIITNCSIQRGDLQGWTQDGLPTQVTIQLSIKDLYDVMSMATGKGDNDMIGNPAQLDYLANMCGINIAEPNMLRYVKLYWLTRLGSNTVKDRLVHTWSRALGSIYAAWNNMGGNQSGNGSIM</sequence>
<evidence type="ECO:0000313" key="1">
    <source>
        <dbReference type="EMBL" id="DAF62395.1"/>
    </source>
</evidence>
<organism evidence="1">
    <name type="scientific">Myoviridae sp. ctIty1</name>
    <dbReference type="NCBI Taxonomy" id="2827673"/>
    <lineage>
        <taxon>Viruses</taxon>
        <taxon>Duplodnaviria</taxon>
        <taxon>Heunggongvirae</taxon>
        <taxon>Uroviricota</taxon>
        <taxon>Caudoviricetes</taxon>
    </lineage>
</organism>
<name>A0A8S5TH75_9CAUD</name>